<protein>
    <recommendedName>
        <fullName evidence="3">YokE-like PH domain-containing protein</fullName>
    </recommendedName>
</protein>
<sequence length="118" mass="11846">MLSSDPTAARALLTGRMAQGGERVLAELTLSGGALGGAGALAVGPERLWLAQPQLLGGPSVASVALSEVGAGSCRPRPALLGGCRLVLEVSGRAVRFATPAAADEVARFLAALEDARR</sequence>
<evidence type="ECO:0008006" key="3">
    <source>
        <dbReference type="Google" id="ProtNLM"/>
    </source>
</evidence>
<evidence type="ECO:0000313" key="2">
    <source>
        <dbReference type="Proteomes" id="UP000533269"/>
    </source>
</evidence>
<accession>A0A7W4XVZ2</accession>
<dbReference type="Proteomes" id="UP000533269">
    <property type="component" value="Unassembled WGS sequence"/>
</dbReference>
<dbReference type="EMBL" id="JACHVY010000001">
    <property type="protein sequence ID" value="MBB2900348.1"/>
    <property type="molecule type" value="Genomic_DNA"/>
</dbReference>
<reference evidence="1 2" key="2">
    <citation type="submission" date="2020-08" db="EMBL/GenBank/DDBJ databases">
        <authorList>
            <person name="Partida-Martinez L."/>
            <person name="Huntemann M."/>
            <person name="Clum A."/>
            <person name="Wang J."/>
            <person name="Palaniappan K."/>
            <person name="Ritter S."/>
            <person name="Chen I.-M."/>
            <person name="Stamatis D."/>
            <person name="Reddy T."/>
            <person name="O'Malley R."/>
            <person name="Daum C."/>
            <person name="Shapiro N."/>
            <person name="Ivanova N."/>
            <person name="Kyrpides N."/>
            <person name="Woyke T."/>
        </authorList>
    </citation>
    <scope>NUCLEOTIDE SEQUENCE [LARGE SCALE GENOMIC DNA]</scope>
    <source>
        <strain evidence="1 2">AS2.23</strain>
    </source>
</reference>
<organism evidence="1 2">
    <name type="scientific">Kineococcus radiotolerans</name>
    <dbReference type="NCBI Taxonomy" id="131568"/>
    <lineage>
        <taxon>Bacteria</taxon>
        <taxon>Bacillati</taxon>
        <taxon>Actinomycetota</taxon>
        <taxon>Actinomycetes</taxon>
        <taxon>Kineosporiales</taxon>
        <taxon>Kineosporiaceae</taxon>
        <taxon>Kineococcus</taxon>
    </lineage>
</organism>
<dbReference type="AlphaFoldDB" id="A0A7W4XVZ2"/>
<dbReference type="RefSeq" id="WP_183390635.1">
    <property type="nucleotide sequence ID" value="NZ_JACHVY010000001.1"/>
</dbReference>
<reference evidence="1 2" key="1">
    <citation type="submission" date="2020-08" db="EMBL/GenBank/DDBJ databases">
        <title>The Agave Microbiome: Exploring the role of microbial communities in plant adaptations to desert environments.</title>
        <authorList>
            <person name="Partida-Martinez L.P."/>
        </authorList>
    </citation>
    <scope>NUCLEOTIDE SEQUENCE [LARGE SCALE GENOMIC DNA]</scope>
    <source>
        <strain evidence="1 2">AS2.23</strain>
    </source>
</reference>
<name>A0A7W4XVZ2_KINRA</name>
<evidence type="ECO:0000313" key="1">
    <source>
        <dbReference type="EMBL" id="MBB2900348.1"/>
    </source>
</evidence>
<comment type="caution">
    <text evidence="1">The sequence shown here is derived from an EMBL/GenBank/DDBJ whole genome shotgun (WGS) entry which is preliminary data.</text>
</comment>
<proteinExistence type="predicted"/>
<gene>
    <name evidence="1" type="ORF">FHR75_001136</name>
</gene>